<dbReference type="AlphaFoldDB" id="A0A0S7YA47"/>
<keyword evidence="8" id="KW-0648">Protein biosynthesis</keyword>
<feature type="domain" description="DALR anticodon binding" evidence="11">
    <location>
        <begin position="8"/>
        <end position="88"/>
    </location>
</feature>
<evidence type="ECO:0000313" key="12">
    <source>
        <dbReference type="EMBL" id="KPJ71492.1"/>
    </source>
</evidence>
<dbReference type="EMBL" id="LJNI01000123">
    <property type="protein sequence ID" value="KPJ71492.1"/>
    <property type="molecule type" value="Genomic_DNA"/>
</dbReference>
<evidence type="ECO:0000259" key="11">
    <source>
        <dbReference type="Pfam" id="PF05746"/>
    </source>
</evidence>
<dbReference type="InterPro" id="IPR006194">
    <property type="entry name" value="Gly-tRNA-synth_heterodimer"/>
</dbReference>
<reference evidence="12 13" key="1">
    <citation type="journal article" date="2015" name="Microbiome">
        <title>Genomic resolution of linkages in carbon, nitrogen, and sulfur cycling among widespread estuary sediment bacteria.</title>
        <authorList>
            <person name="Baker B.J."/>
            <person name="Lazar C.S."/>
            <person name="Teske A.P."/>
            <person name="Dick G.J."/>
        </authorList>
    </citation>
    <scope>NUCLEOTIDE SEQUENCE [LARGE SCALE GENOMIC DNA]</scope>
    <source>
        <strain evidence="12">DG_78</strain>
    </source>
</reference>
<comment type="catalytic activity">
    <reaction evidence="10">
        <text>tRNA(Gly) + glycine + ATP = glycyl-tRNA(Gly) + AMP + diphosphate</text>
        <dbReference type="Rhea" id="RHEA:16013"/>
        <dbReference type="Rhea" id="RHEA-COMP:9664"/>
        <dbReference type="Rhea" id="RHEA-COMP:9683"/>
        <dbReference type="ChEBI" id="CHEBI:30616"/>
        <dbReference type="ChEBI" id="CHEBI:33019"/>
        <dbReference type="ChEBI" id="CHEBI:57305"/>
        <dbReference type="ChEBI" id="CHEBI:78442"/>
        <dbReference type="ChEBI" id="CHEBI:78522"/>
        <dbReference type="ChEBI" id="CHEBI:456215"/>
        <dbReference type="EC" id="6.1.1.14"/>
    </reaction>
</comment>
<sequence>TSTILSEREVNESLLKEPAEKKLYGKGQEIKSKSEQFLGSQNYLGILNLLLAIRTDIDTFFDDVLVMCDDEKLKRNRLVLVNFINQIFLKFADFSQIVIEGEKTQE</sequence>
<dbReference type="Pfam" id="PF05746">
    <property type="entry name" value="DALR_1"/>
    <property type="match status" value="1"/>
</dbReference>
<evidence type="ECO:0000256" key="1">
    <source>
        <dbReference type="ARBA" id="ARBA00004496"/>
    </source>
</evidence>
<keyword evidence="7" id="KW-0067">ATP-binding</keyword>
<comment type="similarity">
    <text evidence="2">Belongs to the class-II aminoacyl-tRNA synthetase family.</text>
</comment>
<evidence type="ECO:0000256" key="6">
    <source>
        <dbReference type="ARBA" id="ARBA00022741"/>
    </source>
</evidence>
<dbReference type="GO" id="GO:0004814">
    <property type="term" value="F:arginine-tRNA ligase activity"/>
    <property type="evidence" value="ECO:0007669"/>
    <property type="project" value="InterPro"/>
</dbReference>
<evidence type="ECO:0000256" key="8">
    <source>
        <dbReference type="ARBA" id="ARBA00022917"/>
    </source>
</evidence>
<evidence type="ECO:0000256" key="9">
    <source>
        <dbReference type="ARBA" id="ARBA00023146"/>
    </source>
</evidence>
<organism evidence="12 13">
    <name type="scientific">candidate division TA06 bacterium DG_78</name>
    <dbReference type="NCBI Taxonomy" id="1703772"/>
    <lineage>
        <taxon>Bacteria</taxon>
        <taxon>Bacteria division TA06</taxon>
    </lineage>
</organism>
<evidence type="ECO:0000256" key="2">
    <source>
        <dbReference type="ARBA" id="ARBA00008226"/>
    </source>
</evidence>
<evidence type="ECO:0000256" key="7">
    <source>
        <dbReference type="ARBA" id="ARBA00022840"/>
    </source>
</evidence>
<proteinExistence type="inferred from homology"/>
<dbReference type="GO" id="GO:0004820">
    <property type="term" value="F:glycine-tRNA ligase activity"/>
    <property type="evidence" value="ECO:0007669"/>
    <property type="project" value="UniProtKB-EC"/>
</dbReference>
<keyword evidence="9" id="KW-0030">Aminoacyl-tRNA synthetase</keyword>
<evidence type="ECO:0000256" key="4">
    <source>
        <dbReference type="ARBA" id="ARBA00022490"/>
    </source>
</evidence>
<evidence type="ECO:0000256" key="5">
    <source>
        <dbReference type="ARBA" id="ARBA00022598"/>
    </source>
</evidence>
<comment type="subcellular location">
    <subcellularLocation>
        <location evidence="1">Cytoplasm</location>
    </subcellularLocation>
</comment>
<gene>
    <name evidence="12" type="ORF">AMJ52_08475</name>
</gene>
<dbReference type="PANTHER" id="PTHR30075:SF2">
    <property type="entry name" value="GLYCINE--TRNA LIGASE, CHLOROPLASTIC_MITOCHONDRIAL 2"/>
    <property type="match status" value="1"/>
</dbReference>
<keyword evidence="5" id="KW-0436">Ligase</keyword>
<dbReference type="GO" id="GO:0005524">
    <property type="term" value="F:ATP binding"/>
    <property type="evidence" value="ECO:0007669"/>
    <property type="project" value="UniProtKB-KW"/>
</dbReference>
<evidence type="ECO:0000256" key="10">
    <source>
        <dbReference type="ARBA" id="ARBA00047937"/>
    </source>
</evidence>
<dbReference type="InterPro" id="IPR008909">
    <property type="entry name" value="DALR_anticod-bd"/>
</dbReference>
<dbReference type="EC" id="6.1.1.14" evidence="3"/>
<dbReference type="PROSITE" id="PS50861">
    <property type="entry name" value="AA_TRNA_LIGASE_II_GLYAB"/>
    <property type="match status" value="1"/>
</dbReference>
<evidence type="ECO:0000313" key="13">
    <source>
        <dbReference type="Proteomes" id="UP000051012"/>
    </source>
</evidence>
<dbReference type="GO" id="GO:0006426">
    <property type="term" value="P:glycyl-tRNA aminoacylation"/>
    <property type="evidence" value="ECO:0007669"/>
    <property type="project" value="InterPro"/>
</dbReference>
<name>A0A0S7YA47_UNCT6</name>
<keyword evidence="6" id="KW-0547">Nucleotide-binding</keyword>
<protein>
    <recommendedName>
        <fullName evidence="3">glycine--tRNA ligase</fullName>
        <ecNumber evidence="3">6.1.1.14</ecNumber>
    </recommendedName>
</protein>
<keyword evidence="4" id="KW-0963">Cytoplasm</keyword>
<dbReference type="PANTHER" id="PTHR30075">
    <property type="entry name" value="GLYCYL-TRNA SYNTHETASE"/>
    <property type="match status" value="1"/>
</dbReference>
<dbReference type="GO" id="GO:0006420">
    <property type="term" value="P:arginyl-tRNA aminoacylation"/>
    <property type="evidence" value="ECO:0007669"/>
    <property type="project" value="InterPro"/>
</dbReference>
<feature type="non-terminal residue" evidence="12">
    <location>
        <position position="1"/>
    </location>
</feature>
<accession>A0A0S7YA47</accession>
<dbReference type="Proteomes" id="UP000051012">
    <property type="component" value="Unassembled WGS sequence"/>
</dbReference>
<evidence type="ECO:0000256" key="3">
    <source>
        <dbReference type="ARBA" id="ARBA00012829"/>
    </source>
</evidence>
<dbReference type="GO" id="GO:0005829">
    <property type="term" value="C:cytosol"/>
    <property type="evidence" value="ECO:0007669"/>
    <property type="project" value="TreeGrafter"/>
</dbReference>
<comment type="caution">
    <text evidence="12">The sequence shown here is derived from an EMBL/GenBank/DDBJ whole genome shotgun (WGS) entry which is preliminary data.</text>
</comment>